<dbReference type="Proteomes" id="UP000187012">
    <property type="component" value="Unassembled WGS sequence"/>
</dbReference>
<feature type="region of interest" description="Disordered" evidence="1">
    <location>
        <begin position="1"/>
        <end position="57"/>
    </location>
</feature>
<sequence>MVKSRGTESDLRSNIQLFQSHGHLDATLSKESEDGNQARRRRTRFHCGNHRGHDSFS</sequence>
<dbReference type="EMBL" id="CYGX02000031">
    <property type="protein sequence ID" value="SIT41654.1"/>
    <property type="molecule type" value="Genomic_DNA"/>
</dbReference>
<gene>
    <name evidence="2" type="ORF">BN2475_310140</name>
</gene>
<keyword evidence="3" id="KW-1185">Reference proteome</keyword>
<evidence type="ECO:0000313" key="2">
    <source>
        <dbReference type="EMBL" id="SIT41654.1"/>
    </source>
</evidence>
<organism evidence="2 3">
    <name type="scientific">Paraburkholderia ribeironis</name>
    <dbReference type="NCBI Taxonomy" id="1247936"/>
    <lineage>
        <taxon>Bacteria</taxon>
        <taxon>Pseudomonadati</taxon>
        <taxon>Pseudomonadota</taxon>
        <taxon>Betaproteobacteria</taxon>
        <taxon>Burkholderiales</taxon>
        <taxon>Burkholderiaceae</taxon>
        <taxon>Paraburkholderia</taxon>
    </lineage>
</organism>
<proteinExistence type="predicted"/>
<name>A0A1N7S2N3_9BURK</name>
<dbReference type="STRING" id="1247936.BN2475_310140"/>
<feature type="compositionally biased region" description="Basic and acidic residues" evidence="1">
    <location>
        <begin position="1"/>
        <end position="11"/>
    </location>
</feature>
<dbReference type="AlphaFoldDB" id="A0A1N7S2N3"/>
<feature type="compositionally biased region" description="Basic and acidic residues" evidence="1">
    <location>
        <begin position="22"/>
        <end position="37"/>
    </location>
</feature>
<feature type="compositionally biased region" description="Basic residues" evidence="1">
    <location>
        <begin position="38"/>
        <end position="50"/>
    </location>
</feature>
<evidence type="ECO:0000256" key="1">
    <source>
        <dbReference type="SAM" id="MobiDB-lite"/>
    </source>
</evidence>
<accession>A0A1N7S2N3</accession>
<evidence type="ECO:0000313" key="3">
    <source>
        <dbReference type="Proteomes" id="UP000187012"/>
    </source>
</evidence>
<protein>
    <submittedName>
        <fullName evidence="2">Uncharacterized protein</fullName>
    </submittedName>
</protein>
<reference evidence="2 3" key="1">
    <citation type="submission" date="2016-12" db="EMBL/GenBank/DDBJ databases">
        <authorList>
            <person name="Song W.-J."/>
            <person name="Kurnit D.M."/>
        </authorList>
    </citation>
    <scope>NUCLEOTIDE SEQUENCE [LARGE SCALE GENOMIC DNA]</scope>
    <source>
        <strain evidence="2 3">STM7296</strain>
    </source>
</reference>